<gene>
    <name evidence="1" type="ORF">RHIMIDRAFT_250503</name>
</gene>
<keyword evidence="2" id="KW-1185">Reference proteome</keyword>
<evidence type="ECO:0000313" key="2">
    <source>
        <dbReference type="Proteomes" id="UP000242254"/>
    </source>
</evidence>
<dbReference type="STRING" id="1340429.A0A2G4T046"/>
<organism evidence="1 2">
    <name type="scientific">Rhizopus microsporus ATCC 52813</name>
    <dbReference type="NCBI Taxonomy" id="1340429"/>
    <lineage>
        <taxon>Eukaryota</taxon>
        <taxon>Fungi</taxon>
        <taxon>Fungi incertae sedis</taxon>
        <taxon>Mucoromycota</taxon>
        <taxon>Mucoromycotina</taxon>
        <taxon>Mucoromycetes</taxon>
        <taxon>Mucorales</taxon>
        <taxon>Mucorineae</taxon>
        <taxon>Rhizopodaceae</taxon>
        <taxon>Rhizopus</taxon>
    </lineage>
</organism>
<dbReference type="EMBL" id="KZ303846">
    <property type="protein sequence ID" value="PHZ14403.1"/>
    <property type="molecule type" value="Genomic_DNA"/>
</dbReference>
<protein>
    <submittedName>
        <fullName evidence="1">Uncharacterized protein</fullName>
    </submittedName>
</protein>
<accession>A0A2G4T046</accession>
<sequence>MKHQLILKINYCIKKESQSDLKSRLLAVTRLPRSIITEAKKLANCTPNEFKGYLESHPACKRNVKSWIDFVEEKSDAISAELLENPSAFNTYIQGTQLVKNSTEEEEFRTCPSSIFKILRQGLSNEARFSIQKELHDFMMNLSDYYRFFSSLVYMMMTELRNHVFAIENDTGKIILQRSPGFNIHLGLIHSHYFRKRGCKDETLAQRPVQLTLFDALSSFTILRESFSSTLRISSNECNIALTQYSTNLANMWCDKKMINGLLDRVLIVY</sequence>
<name>A0A2G4T046_RHIZD</name>
<evidence type="ECO:0000313" key="1">
    <source>
        <dbReference type="EMBL" id="PHZ14403.1"/>
    </source>
</evidence>
<dbReference type="RefSeq" id="XP_023468111.1">
    <property type="nucleotide sequence ID" value="XM_023610729.1"/>
</dbReference>
<dbReference type="AlphaFoldDB" id="A0A2G4T046"/>
<proteinExistence type="predicted"/>
<reference evidence="1 2" key="1">
    <citation type="journal article" date="2016" name="Proc. Natl. Acad. Sci. U.S.A.">
        <title>Lipid metabolic changes in an early divergent fungus govern the establishment of a mutualistic symbiosis with endobacteria.</title>
        <authorList>
            <person name="Lastovetsky O.A."/>
            <person name="Gaspar M.L."/>
            <person name="Mondo S.J."/>
            <person name="LaButti K.M."/>
            <person name="Sandor L."/>
            <person name="Grigoriev I.V."/>
            <person name="Henry S.A."/>
            <person name="Pawlowska T.E."/>
        </authorList>
    </citation>
    <scope>NUCLEOTIDE SEQUENCE [LARGE SCALE GENOMIC DNA]</scope>
    <source>
        <strain evidence="1 2">ATCC 52813</strain>
    </source>
</reference>
<dbReference type="Proteomes" id="UP000242254">
    <property type="component" value="Unassembled WGS sequence"/>
</dbReference>
<dbReference type="GeneID" id="35441719"/>